<dbReference type="InterPro" id="IPR023772">
    <property type="entry name" value="DNA-bd_HTH_TetR-type_CS"/>
</dbReference>
<accession>A0A919RK41</accession>
<dbReference type="SUPFAM" id="SSF48498">
    <property type="entry name" value="Tetracyclin repressor-like, C-terminal domain"/>
    <property type="match status" value="1"/>
</dbReference>
<dbReference type="InterPro" id="IPR009057">
    <property type="entry name" value="Homeodomain-like_sf"/>
</dbReference>
<evidence type="ECO:0000313" key="6">
    <source>
        <dbReference type="EMBL" id="GII94722.1"/>
    </source>
</evidence>
<protein>
    <submittedName>
        <fullName evidence="6">TetR family transcriptional regulator</fullName>
    </submittedName>
</protein>
<keyword evidence="3" id="KW-0804">Transcription</keyword>
<name>A0A919RK41_9ACTN</name>
<gene>
    <name evidence="6" type="ORF">Ssi02_49530</name>
</gene>
<dbReference type="EMBL" id="BOOW01000030">
    <property type="protein sequence ID" value="GII94722.1"/>
    <property type="molecule type" value="Genomic_DNA"/>
</dbReference>
<dbReference type="InterPro" id="IPR001647">
    <property type="entry name" value="HTH_TetR"/>
</dbReference>
<keyword evidence="7" id="KW-1185">Reference proteome</keyword>
<sequence>MATRGRPRKFDRAAALRTAMQLFWEHGYEGTSLNQLTHAMGITPTSLYAAFGSKEELFREAVELYNAGESPMDRALREAPTAKKAVERMLRDNVDNYVDPATPRGCLVVLAGINLTAANEEIGRYLTTCREDDQAKIVARLERGVEDGDVPRGADLQAIAFYYLTVLQGLSIQARDGVSRETGQRIVDSAMMTWDLLLPGGYLATP</sequence>
<dbReference type="PROSITE" id="PS01081">
    <property type="entry name" value="HTH_TETR_1"/>
    <property type="match status" value="1"/>
</dbReference>
<dbReference type="SUPFAM" id="SSF46689">
    <property type="entry name" value="Homeodomain-like"/>
    <property type="match status" value="1"/>
</dbReference>
<comment type="caution">
    <text evidence="6">The sequence shown here is derived from an EMBL/GenBank/DDBJ whole genome shotgun (WGS) entry which is preliminary data.</text>
</comment>
<evidence type="ECO:0000256" key="4">
    <source>
        <dbReference type="PROSITE-ProRule" id="PRU00335"/>
    </source>
</evidence>
<dbReference type="Proteomes" id="UP000606172">
    <property type="component" value="Unassembled WGS sequence"/>
</dbReference>
<dbReference type="RefSeq" id="WP_204029482.1">
    <property type="nucleotide sequence ID" value="NZ_BOOW01000030.1"/>
</dbReference>
<evidence type="ECO:0000259" key="5">
    <source>
        <dbReference type="PROSITE" id="PS50977"/>
    </source>
</evidence>
<dbReference type="InterPro" id="IPR036271">
    <property type="entry name" value="Tet_transcr_reg_TetR-rel_C_sf"/>
</dbReference>
<evidence type="ECO:0000256" key="2">
    <source>
        <dbReference type="ARBA" id="ARBA00023125"/>
    </source>
</evidence>
<evidence type="ECO:0000256" key="1">
    <source>
        <dbReference type="ARBA" id="ARBA00023015"/>
    </source>
</evidence>
<dbReference type="GO" id="GO:0003677">
    <property type="term" value="F:DNA binding"/>
    <property type="evidence" value="ECO:0007669"/>
    <property type="project" value="UniProtKB-UniRule"/>
</dbReference>
<dbReference type="Gene3D" id="1.10.10.60">
    <property type="entry name" value="Homeodomain-like"/>
    <property type="match status" value="1"/>
</dbReference>
<dbReference type="PRINTS" id="PR00455">
    <property type="entry name" value="HTHTETR"/>
</dbReference>
<reference evidence="6" key="1">
    <citation type="submission" date="2021-01" db="EMBL/GenBank/DDBJ databases">
        <title>Whole genome shotgun sequence of Sinosporangium siamense NBRC 109515.</title>
        <authorList>
            <person name="Komaki H."/>
            <person name="Tamura T."/>
        </authorList>
    </citation>
    <scope>NUCLEOTIDE SEQUENCE</scope>
    <source>
        <strain evidence="6">NBRC 109515</strain>
    </source>
</reference>
<evidence type="ECO:0000313" key="7">
    <source>
        <dbReference type="Proteomes" id="UP000606172"/>
    </source>
</evidence>
<dbReference type="PANTHER" id="PTHR47506:SF1">
    <property type="entry name" value="HTH-TYPE TRANSCRIPTIONAL REGULATOR YJDC"/>
    <property type="match status" value="1"/>
</dbReference>
<keyword evidence="1" id="KW-0805">Transcription regulation</keyword>
<evidence type="ECO:0000256" key="3">
    <source>
        <dbReference type="ARBA" id="ARBA00023163"/>
    </source>
</evidence>
<dbReference type="AlphaFoldDB" id="A0A919RK41"/>
<feature type="DNA-binding region" description="H-T-H motif" evidence="4">
    <location>
        <begin position="32"/>
        <end position="51"/>
    </location>
</feature>
<dbReference type="InterPro" id="IPR011075">
    <property type="entry name" value="TetR_C"/>
</dbReference>
<keyword evidence="2 4" id="KW-0238">DNA-binding</keyword>
<dbReference type="Pfam" id="PF16925">
    <property type="entry name" value="TetR_C_13"/>
    <property type="match status" value="1"/>
</dbReference>
<dbReference type="PROSITE" id="PS50977">
    <property type="entry name" value="HTH_TETR_2"/>
    <property type="match status" value="1"/>
</dbReference>
<dbReference type="Gene3D" id="1.10.357.10">
    <property type="entry name" value="Tetracycline Repressor, domain 2"/>
    <property type="match status" value="1"/>
</dbReference>
<dbReference type="Pfam" id="PF00440">
    <property type="entry name" value="TetR_N"/>
    <property type="match status" value="1"/>
</dbReference>
<organism evidence="6 7">
    <name type="scientific">Sinosporangium siamense</name>
    <dbReference type="NCBI Taxonomy" id="1367973"/>
    <lineage>
        <taxon>Bacteria</taxon>
        <taxon>Bacillati</taxon>
        <taxon>Actinomycetota</taxon>
        <taxon>Actinomycetes</taxon>
        <taxon>Streptosporangiales</taxon>
        <taxon>Streptosporangiaceae</taxon>
        <taxon>Sinosporangium</taxon>
    </lineage>
</organism>
<proteinExistence type="predicted"/>
<feature type="domain" description="HTH tetR-type" evidence="5">
    <location>
        <begin position="9"/>
        <end position="69"/>
    </location>
</feature>
<dbReference type="PANTHER" id="PTHR47506">
    <property type="entry name" value="TRANSCRIPTIONAL REGULATORY PROTEIN"/>
    <property type="match status" value="1"/>
</dbReference>